<name>A0ABV3FIG6_9NOCA</name>
<evidence type="ECO:0008006" key="3">
    <source>
        <dbReference type="Google" id="ProtNLM"/>
    </source>
</evidence>
<proteinExistence type="predicted"/>
<keyword evidence="2" id="KW-1185">Reference proteome</keyword>
<comment type="caution">
    <text evidence="1">The sequence shown here is derived from an EMBL/GenBank/DDBJ whole genome shotgun (WGS) entry which is preliminary data.</text>
</comment>
<accession>A0ABV3FIG6</accession>
<dbReference type="Proteomes" id="UP001551658">
    <property type="component" value="Unassembled WGS sequence"/>
</dbReference>
<reference evidence="1 2" key="1">
    <citation type="submission" date="2024-06" db="EMBL/GenBank/DDBJ databases">
        <title>The Natural Products Discovery Center: Release of the First 8490 Sequenced Strains for Exploring Actinobacteria Biosynthetic Diversity.</title>
        <authorList>
            <person name="Kalkreuter E."/>
            <person name="Kautsar S.A."/>
            <person name="Yang D."/>
            <person name="Bader C.D."/>
            <person name="Teijaro C.N."/>
            <person name="Fluegel L."/>
            <person name="Davis C.M."/>
            <person name="Simpson J.R."/>
            <person name="Lauterbach L."/>
            <person name="Steele A.D."/>
            <person name="Gui C."/>
            <person name="Meng S."/>
            <person name="Li G."/>
            <person name="Viehrig K."/>
            <person name="Ye F."/>
            <person name="Su P."/>
            <person name="Kiefer A.F."/>
            <person name="Nichols A."/>
            <person name="Cepeda A.J."/>
            <person name="Yan W."/>
            <person name="Fan B."/>
            <person name="Jiang Y."/>
            <person name="Adhikari A."/>
            <person name="Zheng C.-J."/>
            <person name="Schuster L."/>
            <person name="Cowan T.M."/>
            <person name="Smanski M.J."/>
            <person name="Chevrette M.G."/>
            <person name="De Carvalho L.P.S."/>
            <person name="Shen B."/>
        </authorList>
    </citation>
    <scope>NUCLEOTIDE SEQUENCE [LARGE SCALE GENOMIC DNA]</scope>
    <source>
        <strain evidence="1 2">NPDC050671</strain>
    </source>
</reference>
<gene>
    <name evidence="1" type="ORF">AB0H72_32985</name>
</gene>
<protein>
    <recommendedName>
        <fullName evidence="3">Gp19/Gp15/Gp42-like protein</fullName>
    </recommendedName>
</protein>
<dbReference type="EMBL" id="JBFAIH010000031">
    <property type="protein sequence ID" value="MEV0367512.1"/>
    <property type="molecule type" value="Genomic_DNA"/>
</dbReference>
<evidence type="ECO:0000313" key="2">
    <source>
        <dbReference type="Proteomes" id="UP001551658"/>
    </source>
</evidence>
<organism evidence="1 2">
    <name type="scientific">Nocardia fusca</name>
    <dbReference type="NCBI Taxonomy" id="941183"/>
    <lineage>
        <taxon>Bacteria</taxon>
        <taxon>Bacillati</taxon>
        <taxon>Actinomycetota</taxon>
        <taxon>Actinomycetes</taxon>
        <taxon>Mycobacteriales</taxon>
        <taxon>Nocardiaceae</taxon>
        <taxon>Nocardia</taxon>
    </lineage>
</organism>
<dbReference type="RefSeq" id="WP_357987177.1">
    <property type="nucleotide sequence ID" value="NZ_JBFAIH010000031.1"/>
</dbReference>
<evidence type="ECO:0000313" key="1">
    <source>
        <dbReference type="EMBL" id="MEV0367512.1"/>
    </source>
</evidence>
<sequence length="127" mass="13747">MFATAEDVRARFEGVIPDSRNDWLAAKIEDAESLLTSLVPSMATTADAGRLARAKAMVADAVLRVYRNPSGVTQETASVYSVSRSKAADSGVLYFPADELEALRGSARRTRIGTIPVAPWRVDVYGR</sequence>